<dbReference type="AlphaFoldDB" id="A0A2T0WPM5"/>
<evidence type="ECO:0000256" key="4">
    <source>
        <dbReference type="ARBA" id="ARBA00023004"/>
    </source>
</evidence>
<dbReference type="InterPro" id="IPR012312">
    <property type="entry name" value="Hemerythrin-like"/>
</dbReference>
<dbReference type="STRING" id="1168289.GCA_000259075_02451"/>
<organism evidence="6 7">
    <name type="scientific">Marinilabilia salmonicolor</name>
    <dbReference type="NCBI Taxonomy" id="989"/>
    <lineage>
        <taxon>Bacteria</taxon>
        <taxon>Pseudomonadati</taxon>
        <taxon>Bacteroidota</taxon>
        <taxon>Bacteroidia</taxon>
        <taxon>Marinilabiliales</taxon>
        <taxon>Marinilabiliaceae</taxon>
        <taxon>Marinilabilia</taxon>
    </lineage>
</organism>
<dbReference type="EMBL" id="QPIZ01000043">
    <property type="protein sequence ID" value="RCW25747.1"/>
    <property type="molecule type" value="Genomic_DNA"/>
</dbReference>
<comment type="subcellular location">
    <subcellularLocation>
        <location evidence="1">Cytoplasm</location>
    </subcellularLocation>
</comment>
<accession>A0A2T0WPM5</accession>
<keyword evidence="3" id="KW-0479">Metal-binding</keyword>
<dbReference type="GO" id="GO:0046872">
    <property type="term" value="F:metal ion binding"/>
    <property type="evidence" value="ECO:0007669"/>
    <property type="project" value="UniProtKB-KW"/>
</dbReference>
<evidence type="ECO:0000259" key="5">
    <source>
        <dbReference type="Pfam" id="PF01814"/>
    </source>
</evidence>
<protein>
    <submittedName>
        <fullName evidence="6">Regulator of cell morphogenesis and NO signaling</fullName>
    </submittedName>
</protein>
<evidence type="ECO:0000256" key="1">
    <source>
        <dbReference type="ARBA" id="ARBA00004496"/>
    </source>
</evidence>
<feature type="domain" description="Hemerythrin-like" evidence="5">
    <location>
        <begin position="105"/>
        <end position="230"/>
    </location>
</feature>
<dbReference type="GO" id="GO:0005737">
    <property type="term" value="C:cytoplasm"/>
    <property type="evidence" value="ECO:0007669"/>
    <property type="project" value="UniProtKB-SubCell"/>
</dbReference>
<dbReference type="InterPro" id="IPR019903">
    <property type="entry name" value="RIC_family"/>
</dbReference>
<dbReference type="Pfam" id="PF01814">
    <property type="entry name" value="Hemerythrin"/>
    <property type="match status" value="1"/>
</dbReference>
<dbReference type="Gene3D" id="1.20.120.520">
    <property type="entry name" value="nmb1532 protein domain like"/>
    <property type="match status" value="1"/>
</dbReference>
<comment type="caution">
    <text evidence="6">The sequence shown here is derived from an EMBL/GenBank/DDBJ whole genome shotgun (WGS) entry which is preliminary data.</text>
</comment>
<evidence type="ECO:0000313" key="6">
    <source>
        <dbReference type="EMBL" id="RCW25747.1"/>
    </source>
</evidence>
<dbReference type="OrthoDB" id="937463at2"/>
<evidence type="ECO:0000313" key="7">
    <source>
        <dbReference type="Proteomes" id="UP000252733"/>
    </source>
</evidence>
<keyword evidence="7" id="KW-1185">Reference proteome</keyword>
<keyword evidence="4" id="KW-0408">Iron</keyword>
<evidence type="ECO:0000256" key="2">
    <source>
        <dbReference type="ARBA" id="ARBA00022490"/>
    </source>
</evidence>
<dbReference type="PANTHER" id="PTHR36438:SF1">
    <property type="entry name" value="IRON-SULFUR CLUSTER REPAIR PROTEIN YTFE"/>
    <property type="match status" value="1"/>
</dbReference>
<name>A0A2T0WPM5_9BACT</name>
<dbReference type="RefSeq" id="WP_106154802.1">
    <property type="nucleotide sequence ID" value="NZ_PVTS01000031.1"/>
</dbReference>
<gene>
    <name evidence="6" type="ORF">DFO77_1433</name>
</gene>
<sequence length="244" mass="29221">MHISPHTKMSDLVQSDFELLAVLQRLKIPFGFKEKSIQTICREEGIDLNFFLNLARWYHERDFFPGETLMNHPVKWLVKYLRSTHSCYIEYHIPRIEEEIIRMESLDRSGGHNMQLMLKFFREYISEFTTHIQLEEEKIFPYILSLEENFEKETPDPEFLKTARGYTIKDFLDEHSDIEEKLVDLRNILLKYLAPPSDNCLFTNVLIEIFRLGNDLNDHTILEENVLIPQVIKLERDFHNKFPR</sequence>
<reference evidence="6 7" key="1">
    <citation type="submission" date="2018-07" db="EMBL/GenBank/DDBJ databases">
        <title>Freshwater and sediment microbial communities from various areas in North America, analyzing microbe dynamics in response to fracking.</title>
        <authorList>
            <person name="Lamendella R."/>
        </authorList>
    </citation>
    <scope>NUCLEOTIDE SEQUENCE [LARGE SCALE GENOMIC DNA]</scope>
    <source>
        <strain evidence="6 7">160A</strain>
    </source>
</reference>
<dbReference type="PANTHER" id="PTHR36438">
    <property type="entry name" value="IRON-SULFUR CLUSTER REPAIR PROTEIN YTFE"/>
    <property type="match status" value="1"/>
</dbReference>
<evidence type="ECO:0000256" key="3">
    <source>
        <dbReference type="ARBA" id="ARBA00022723"/>
    </source>
</evidence>
<proteinExistence type="predicted"/>
<keyword evidence="2" id="KW-0963">Cytoplasm</keyword>
<dbReference type="Proteomes" id="UP000252733">
    <property type="component" value="Unassembled WGS sequence"/>
</dbReference>